<dbReference type="SUPFAM" id="SSF55785">
    <property type="entry name" value="PYP-like sensor domain (PAS domain)"/>
    <property type="match status" value="2"/>
</dbReference>
<keyword evidence="6" id="KW-0418">Kinase</keyword>
<feature type="transmembrane region" description="Helical" evidence="11">
    <location>
        <begin position="6"/>
        <end position="30"/>
    </location>
</feature>
<dbReference type="InterPro" id="IPR011006">
    <property type="entry name" value="CheY-like_superfamily"/>
</dbReference>
<evidence type="ECO:0000256" key="10">
    <source>
        <dbReference type="PROSITE-ProRule" id="PRU00169"/>
    </source>
</evidence>
<dbReference type="NCBIfam" id="TIGR00229">
    <property type="entry name" value="sensory_box"/>
    <property type="match status" value="2"/>
</dbReference>
<dbReference type="Pfam" id="PF13426">
    <property type="entry name" value="PAS_9"/>
    <property type="match status" value="1"/>
</dbReference>
<dbReference type="InterPro" id="IPR003594">
    <property type="entry name" value="HATPase_dom"/>
</dbReference>
<accession>A0A9J7AN42</accession>
<name>A0A9J7AN42_9PROT</name>
<evidence type="ECO:0000256" key="4">
    <source>
        <dbReference type="ARBA" id="ARBA00022679"/>
    </source>
</evidence>
<gene>
    <name evidence="16" type="ORF">NUH88_15825</name>
</gene>
<dbReference type="PROSITE" id="PS50112">
    <property type="entry name" value="PAS"/>
    <property type="match status" value="1"/>
</dbReference>
<keyword evidence="11" id="KW-1133">Transmembrane helix</keyword>
<keyword evidence="5" id="KW-0547">Nucleotide-binding</keyword>
<dbReference type="Gene3D" id="3.40.50.2300">
    <property type="match status" value="1"/>
</dbReference>
<dbReference type="InterPro" id="IPR035965">
    <property type="entry name" value="PAS-like_dom_sf"/>
</dbReference>
<dbReference type="AlphaFoldDB" id="A0A9J7AN42"/>
<dbReference type="PROSITE" id="PS50109">
    <property type="entry name" value="HIS_KIN"/>
    <property type="match status" value="1"/>
</dbReference>
<evidence type="ECO:0000256" key="2">
    <source>
        <dbReference type="ARBA" id="ARBA00012438"/>
    </source>
</evidence>
<comment type="function">
    <text evidence="8">Putative oxygen sensor; modulates the activity of FixJ, a transcriptional activator of nitrogen fixation fixK gene. FixL probably acts as a kinase that phosphorylates FixJ.</text>
</comment>
<dbReference type="SUPFAM" id="SSF52172">
    <property type="entry name" value="CheY-like"/>
    <property type="match status" value="1"/>
</dbReference>
<keyword evidence="17" id="KW-1185">Reference proteome</keyword>
<dbReference type="KEGG" id="naci:NUH88_15825"/>
<keyword evidence="7" id="KW-0067">ATP-binding</keyword>
<dbReference type="Gene3D" id="3.30.565.10">
    <property type="entry name" value="Histidine kinase-like ATPase, C-terminal domain"/>
    <property type="match status" value="1"/>
</dbReference>
<dbReference type="SMART" id="SM00448">
    <property type="entry name" value="REC"/>
    <property type="match status" value="1"/>
</dbReference>
<evidence type="ECO:0000259" key="14">
    <source>
        <dbReference type="PROSITE" id="PS50112"/>
    </source>
</evidence>
<evidence type="ECO:0000256" key="3">
    <source>
        <dbReference type="ARBA" id="ARBA00022553"/>
    </source>
</evidence>
<dbReference type="RefSeq" id="WP_257767366.1">
    <property type="nucleotide sequence ID" value="NZ_CP102480.1"/>
</dbReference>
<feature type="domain" description="Response regulatory" evidence="13">
    <location>
        <begin position="738"/>
        <end position="854"/>
    </location>
</feature>
<evidence type="ECO:0000256" key="6">
    <source>
        <dbReference type="ARBA" id="ARBA00022777"/>
    </source>
</evidence>
<dbReference type="EMBL" id="CP102480">
    <property type="protein sequence ID" value="UUX48864.1"/>
    <property type="molecule type" value="Genomic_DNA"/>
</dbReference>
<dbReference type="GO" id="GO:0005524">
    <property type="term" value="F:ATP binding"/>
    <property type="evidence" value="ECO:0007669"/>
    <property type="project" value="UniProtKB-KW"/>
</dbReference>
<proteinExistence type="predicted"/>
<dbReference type="InterPro" id="IPR003661">
    <property type="entry name" value="HisK_dim/P_dom"/>
</dbReference>
<dbReference type="SMART" id="SM00387">
    <property type="entry name" value="HATPase_c"/>
    <property type="match status" value="1"/>
</dbReference>
<dbReference type="Pfam" id="PF00512">
    <property type="entry name" value="HisKA"/>
    <property type="match status" value="1"/>
</dbReference>
<dbReference type="SMART" id="SM00091">
    <property type="entry name" value="PAS"/>
    <property type="match status" value="2"/>
</dbReference>
<protein>
    <recommendedName>
        <fullName evidence="9">Sensor protein FixL</fullName>
        <ecNumber evidence="2">2.7.13.3</ecNumber>
    </recommendedName>
</protein>
<organism evidence="16 17">
    <name type="scientific">Nisaea acidiphila</name>
    <dbReference type="NCBI Taxonomy" id="1862145"/>
    <lineage>
        <taxon>Bacteria</taxon>
        <taxon>Pseudomonadati</taxon>
        <taxon>Pseudomonadota</taxon>
        <taxon>Alphaproteobacteria</taxon>
        <taxon>Rhodospirillales</taxon>
        <taxon>Thalassobaculaceae</taxon>
        <taxon>Nisaea</taxon>
    </lineage>
</organism>
<dbReference type="SUPFAM" id="SSF55874">
    <property type="entry name" value="ATPase domain of HSP90 chaperone/DNA topoisomerase II/histidine kinase"/>
    <property type="match status" value="1"/>
</dbReference>
<dbReference type="PANTHER" id="PTHR43065">
    <property type="entry name" value="SENSOR HISTIDINE KINASE"/>
    <property type="match status" value="1"/>
</dbReference>
<dbReference type="SUPFAM" id="SSF47384">
    <property type="entry name" value="Homodimeric domain of signal transducing histidine kinase"/>
    <property type="match status" value="1"/>
</dbReference>
<dbReference type="FunFam" id="3.30.450.20:FF:000060">
    <property type="entry name" value="Sensor protein FixL"/>
    <property type="match status" value="1"/>
</dbReference>
<feature type="domain" description="PAC" evidence="15">
    <location>
        <begin position="296"/>
        <end position="348"/>
    </location>
</feature>
<dbReference type="CDD" id="cd00130">
    <property type="entry name" value="PAS"/>
    <property type="match status" value="2"/>
</dbReference>
<feature type="modified residue" description="4-aspartylphosphate" evidence="10">
    <location>
        <position position="788"/>
    </location>
</feature>
<dbReference type="CDD" id="cd18774">
    <property type="entry name" value="PDC2_HK_sensor"/>
    <property type="match status" value="1"/>
</dbReference>
<keyword evidence="4" id="KW-0808">Transferase</keyword>
<dbReference type="InterPro" id="IPR001610">
    <property type="entry name" value="PAC"/>
</dbReference>
<dbReference type="InterPro" id="IPR004358">
    <property type="entry name" value="Sig_transdc_His_kin-like_C"/>
</dbReference>
<feature type="domain" description="Histidine kinase" evidence="12">
    <location>
        <begin position="489"/>
        <end position="714"/>
    </location>
</feature>
<evidence type="ECO:0000256" key="7">
    <source>
        <dbReference type="ARBA" id="ARBA00022840"/>
    </source>
</evidence>
<reference evidence="16" key="1">
    <citation type="submission" date="2022-08" db="EMBL/GenBank/DDBJ databases">
        <title>Nisaea acidiphila sp. nov., isolated from a marine algal debris and emended description of the genus Nisaea Urios et al. 2008.</title>
        <authorList>
            <person name="Kwon K."/>
        </authorList>
    </citation>
    <scope>NUCLEOTIDE SEQUENCE</scope>
    <source>
        <strain evidence="16">MEBiC11861</strain>
    </source>
</reference>
<evidence type="ECO:0000256" key="11">
    <source>
        <dbReference type="SAM" id="Phobius"/>
    </source>
</evidence>
<evidence type="ECO:0000256" key="9">
    <source>
        <dbReference type="ARBA" id="ARBA00070616"/>
    </source>
</evidence>
<dbReference type="Pfam" id="PF08448">
    <property type="entry name" value="PAS_4"/>
    <property type="match status" value="1"/>
</dbReference>
<dbReference type="InterPro" id="IPR036890">
    <property type="entry name" value="HATPase_C_sf"/>
</dbReference>
<evidence type="ECO:0000256" key="1">
    <source>
        <dbReference type="ARBA" id="ARBA00000085"/>
    </source>
</evidence>
<dbReference type="Pfam" id="PF00072">
    <property type="entry name" value="Response_reg"/>
    <property type="match status" value="1"/>
</dbReference>
<dbReference type="PANTHER" id="PTHR43065:SF42">
    <property type="entry name" value="TWO-COMPONENT SENSOR PPRA"/>
    <property type="match status" value="1"/>
</dbReference>
<evidence type="ECO:0000259" key="12">
    <source>
        <dbReference type="PROSITE" id="PS50109"/>
    </source>
</evidence>
<evidence type="ECO:0000256" key="5">
    <source>
        <dbReference type="ARBA" id="ARBA00022741"/>
    </source>
</evidence>
<keyword evidence="11" id="KW-0472">Membrane</keyword>
<dbReference type="InterPro" id="IPR013656">
    <property type="entry name" value="PAS_4"/>
</dbReference>
<dbReference type="InterPro" id="IPR000700">
    <property type="entry name" value="PAS-assoc_C"/>
</dbReference>
<dbReference type="PRINTS" id="PR00344">
    <property type="entry name" value="BCTRLSENSOR"/>
</dbReference>
<dbReference type="Pfam" id="PF02518">
    <property type="entry name" value="HATPase_c"/>
    <property type="match status" value="1"/>
</dbReference>
<dbReference type="PROSITE" id="PS50113">
    <property type="entry name" value="PAC"/>
    <property type="match status" value="1"/>
</dbReference>
<keyword evidence="11" id="KW-0812">Transmembrane</keyword>
<evidence type="ECO:0000259" key="15">
    <source>
        <dbReference type="PROSITE" id="PS50113"/>
    </source>
</evidence>
<dbReference type="Gene3D" id="3.30.450.20">
    <property type="entry name" value="PAS domain"/>
    <property type="match status" value="2"/>
</dbReference>
<dbReference type="Proteomes" id="UP001060336">
    <property type="component" value="Chromosome"/>
</dbReference>
<evidence type="ECO:0000256" key="8">
    <source>
        <dbReference type="ARBA" id="ARBA00059827"/>
    </source>
</evidence>
<dbReference type="CDD" id="cd00082">
    <property type="entry name" value="HisKA"/>
    <property type="match status" value="1"/>
</dbReference>
<dbReference type="GO" id="GO:0000155">
    <property type="term" value="F:phosphorelay sensor kinase activity"/>
    <property type="evidence" value="ECO:0007669"/>
    <property type="project" value="InterPro"/>
</dbReference>
<dbReference type="SMART" id="SM00086">
    <property type="entry name" value="PAC"/>
    <property type="match status" value="2"/>
</dbReference>
<dbReference type="Gene3D" id="1.10.287.130">
    <property type="match status" value="1"/>
</dbReference>
<dbReference type="InterPro" id="IPR036097">
    <property type="entry name" value="HisK_dim/P_sf"/>
</dbReference>
<dbReference type="EC" id="2.7.13.3" evidence="2"/>
<keyword evidence="3 10" id="KW-0597">Phosphoprotein</keyword>
<dbReference type="InterPro" id="IPR001789">
    <property type="entry name" value="Sig_transdc_resp-reg_receiver"/>
</dbReference>
<evidence type="ECO:0000313" key="17">
    <source>
        <dbReference type="Proteomes" id="UP001060336"/>
    </source>
</evidence>
<feature type="domain" description="PAS" evidence="14">
    <location>
        <begin position="349"/>
        <end position="419"/>
    </location>
</feature>
<dbReference type="InterPro" id="IPR005467">
    <property type="entry name" value="His_kinase_dom"/>
</dbReference>
<evidence type="ECO:0000313" key="16">
    <source>
        <dbReference type="EMBL" id="UUX48864.1"/>
    </source>
</evidence>
<sequence length="860" mass="93820">MSPKVGIVGRIVLALLAVGGVSTGSSIYLLHETHLQRERDHLQDEVRIVSNLIASVAAFDRKFSASDHPDGALAATLDQTREAFDSQDGLSAAGELILFRRASGDRFVAIVHQNIDGRREAREHDEEVFLGTPYGEALAKGFQGATGTARFQSRIGEDILIAYAPVKGTDLLTVAEVRVSDVNAPFIQTILIVILIATVVGLLGTVVARREAVNVVDALDSERKKLKDFADSASDWLWVQDENFRYVSVDDSARPHTQLRVEQVLGMRREDSADESTSTEKWLQLREKLKNREPFKNFVYRARSKDGERVALSASGVPVFDNSGRFRGYRGTATDVTERLDRAQKLADAEERTRVAFDSMTVGVIEISRHGGIEAFNPKAEQMFGYRAEEVLGKNVSMLMPQRYARDHDGFIKHFVETGEKKIIGTGREVSGLTKNGDEIPIHLGVAEMNVGNEQRFIGSLTDLSTQKSLETMLRRSTKLDAIGQLSGGIAHDFNNLLGIVLGNLELIQRKLEPDSRLFQQVEKAIGAAKRGAGLTRKLLDFSRQAPEAQQLDIVDTTEIISGLEDLIGRSLSANIEVKTDLTEDAPPVECDRSDLEDAIINLVMNAKDAMPKGGRIRIANSARTVEPGERLALAGLAPGQYTQIDISDSGSGMSRETLDQIFDPFFTTKPAGKGTGLGLPMVYAFAKRSGGHILAYSEQGTGSSFKLYLPSHTGTGTGSRIGDRADDTETIRGGTETILVVDDEEGLLDIARSVLEERGYSVRTAVSPAAALEILNGDGEIDLIFSDFIMAGEMNGIELIEKAAEIRPRVKKLLTSGFTGHAFNPEEAQHWAAKLIAKPYSNRTLATAVRAALDEEISS</sequence>
<comment type="catalytic activity">
    <reaction evidence="1">
        <text>ATP + protein L-histidine = ADP + protein N-phospho-L-histidine.</text>
        <dbReference type="EC" id="2.7.13.3"/>
    </reaction>
</comment>
<dbReference type="PROSITE" id="PS50110">
    <property type="entry name" value="RESPONSE_REGULATORY"/>
    <property type="match status" value="1"/>
</dbReference>
<evidence type="ECO:0000259" key="13">
    <source>
        <dbReference type="PROSITE" id="PS50110"/>
    </source>
</evidence>
<dbReference type="InterPro" id="IPR000014">
    <property type="entry name" value="PAS"/>
</dbReference>
<dbReference type="SMART" id="SM00388">
    <property type="entry name" value="HisKA"/>
    <property type="match status" value="1"/>
</dbReference>